<organism evidence="3 5">
    <name type="scientific">Thermococcus thioreducens</name>
    <dbReference type="NCBI Taxonomy" id="277988"/>
    <lineage>
        <taxon>Archaea</taxon>
        <taxon>Methanobacteriati</taxon>
        <taxon>Methanobacteriota</taxon>
        <taxon>Thermococci</taxon>
        <taxon>Thermococcales</taxon>
        <taxon>Thermococcaceae</taxon>
        <taxon>Thermococcus</taxon>
    </lineage>
</organism>
<dbReference type="InterPro" id="IPR011604">
    <property type="entry name" value="PDDEXK-like_dom_sf"/>
</dbReference>
<sequence>MNIDSLITSVSDDVNELPEPIKRHIEEITSSEYTHRDGEVHVTELLYCLRKAYYRRMAEKNGENVEKELKNRWWLYRGVVFDGLWTGLFPKNQVRITHRIPDGPVIAGKIDFIYDDTVYDLKTISNEYAVRDGPKGEHVKQVLFYAWVNNTPKAGLIYVWLGGVKIFLIDTSRGYEVVKELEERAMKLWTALRKMEPPEREESWQCKYCEFKDICLGGES</sequence>
<proteinExistence type="predicted"/>
<dbReference type="EMBL" id="CP015105">
    <property type="protein sequence ID" value="ASJ13388.1"/>
    <property type="molecule type" value="Genomic_DNA"/>
</dbReference>
<dbReference type="Proteomes" id="UP000182125">
    <property type="component" value="Unassembled WGS sequence"/>
</dbReference>
<dbReference type="KEGG" id="ttd:A3L14_11070"/>
<dbReference type="PATRIC" id="fig|277988.4.peg.115"/>
<feature type="domain" description="PD-(D/E)XK endonuclease-like" evidence="1">
    <location>
        <begin position="25"/>
        <end position="215"/>
    </location>
</feature>
<evidence type="ECO:0000259" key="1">
    <source>
        <dbReference type="Pfam" id="PF12705"/>
    </source>
</evidence>
<dbReference type="Proteomes" id="UP000250136">
    <property type="component" value="Chromosome"/>
</dbReference>
<reference evidence="4 6" key="3">
    <citation type="submission" date="2016-10" db="EMBL/GenBank/DDBJ databases">
        <authorList>
            <person name="de Groot N.N."/>
        </authorList>
    </citation>
    <scope>NUCLEOTIDE SEQUENCE [LARGE SCALE GENOMIC DNA]</scope>
    <source>
        <strain evidence="4 6">OGL-20</strain>
    </source>
</reference>
<dbReference type="EMBL" id="LIXN01000002">
    <property type="protein sequence ID" value="KQH83207.1"/>
    <property type="molecule type" value="Genomic_DNA"/>
</dbReference>
<dbReference type="GO" id="GO:0004527">
    <property type="term" value="F:exonuclease activity"/>
    <property type="evidence" value="ECO:0007669"/>
    <property type="project" value="UniProtKB-KW"/>
</dbReference>
<dbReference type="RefSeq" id="WP_055428410.1">
    <property type="nucleotide sequence ID" value="NZ_LIXN01000002.1"/>
</dbReference>
<dbReference type="STRING" id="277988.SAMN05216170_2324"/>
<evidence type="ECO:0000313" key="3">
    <source>
        <dbReference type="EMBL" id="KQH83207.1"/>
    </source>
</evidence>
<reference evidence="2 7" key="2">
    <citation type="submission" date="2016-04" db="EMBL/GenBank/DDBJ databases">
        <title>Complete genome sequence of Thermococcus thioreducens type strain OGL-20P.</title>
        <authorList>
            <person name="Oger P.M."/>
        </authorList>
    </citation>
    <scope>NUCLEOTIDE SEQUENCE [LARGE SCALE GENOMIC DNA]</scope>
    <source>
        <strain evidence="2 7">OGL-20P</strain>
    </source>
</reference>
<dbReference type="Pfam" id="PF12705">
    <property type="entry name" value="PDDEXK_1"/>
    <property type="match status" value="1"/>
</dbReference>
<keyword evidence="4" id="KW-0378">Hydrolase</keyword>
<dbReference type="EMBL" id="FOIW01000003">
    <property type="protein sequence ID" value="SEW23687.1"/>
    <property type="molecule type" value="Genomic_DNA"/>
</dbReference>
<evidence type="ECO:0000313" key="6">
    <source>
        <dbReference type="Proteomes" id="UP000182125"/>
    </source>
</evidence>
<dbReference type="InterPro" id="IPR038726">
    <property type="entry name" value="PDDEXK_AddAB-type"/>
</dbReference>
<accession>A0A0Q2MTW7</accession>
<evidence type="ECO:0000313" key="2">
    <source>
        <dbReference type="EMBL" id="ASJ13388.1"/>
    </source>
</evidence>
<evidence type="ECO:0000313" key="5">
    <source>
        <dbReference type="Proteomes" id="UP000051862"/>
    </source>
</evidence>
<dbReference type="Proteomes" id="UP000051862">
    <property type="component" value="Unassembled WGS sequence"/>
</dbReference>
<dbReference type="Gene3D" id="3.90.320.10">
    <property type="match status" value="1"/>
</dbReference>
<keyword evidence="4" id="KW-0540">Nuclease</keyword>
<gene>
    <name evidence="2" type="ORF">A3L14_11070</name>
    <name evidence="3" type="ORF">AMR53_00545</name>
    <name evidence="4" type="ORF">SAMN05216170_2324</name>
</gene>
<evidence type="ECO:0000313" key="7">
    <source>
        <dbReference type="Proteomes" id="UP000250136"/>
    </source>
</evidence>
<evidence type="ECO:0000313" key="4">
    <source>
        <dbReference type="EMBL" id="SEW23687.1"/>
    </source>
</evidence>
<protein>
    <submittedName>
        <fullName evidence="4">CRISPR/Cas system-associated exonuclease Cas4, RecB family</fullName>
    </submittedName>
</protein>
<reference evidence="3 5" key="1">
    <citation type="submission" date="2015-08" db="EMBL/GenBank/DDBJ databases">
        <title>Thermococcus thioreducens DSM 14981 genome sequencing.</title>
        <authorList>
            <person name="Hong S.-J."/>
            <person name="Kim M.-C."/>
            <person name="Shin J.-H."/>
        </authorList>
    </citation>
    <scope>NUCLEOTIDE SEQUENCE [LARGE SCALE GENOMIC DNA]</scope>
    <source>
        <strain evidence="3 5">DSM 14981</strain>
    </source>
</reference>
<name>A0A0Q2MTW7_9EURY</name>
<dbReference type="AlphaFoldDB" id="A0A0Q2MTW7"/>
<keyword evidence="7" id="KW-1185">Reference proteome</keyword>
<keyword evidence="4" id="KW-0269">Exonuclease</keyword>